<dbReference type="GO" id="GO:0007059">
    <property type="term" value="P:chromosome segregation"/>
    <property type="evidence" value="ECO:0007669"/>
    <property type="project" value="TreeGrafter"/>
</dbReference>
<accession>A0A1V9ZP81</accession>
<protein>
    <submittedName>
        <fullName evidence="4">Uncharacterized protein</fullName>
    </submittedName>
</protein>
<evidence type="ECO:0000256" key="3">
    <source>
        <dbReference type="SAM" id="Coils"/>
    </source>
</evidence>
<dbReference type="AlphaFoldDB" id="A0A1V9ZP81"/>
<dbReference type="GO" id="GO:0008017">
    <property type="term" value="F:microtubule binding"/>
    <property type="evidence" value="ECO:0007669"/>
    <property type="project" value="InterPro"/>
</dbReference>
<evidence type="ECO:0000313" key="5">
    <source>
        <dbReference type="Proteomes" id="UP000243579"/>
    </source>
</evidence>
<evidence type="ECO:0000256" key="2">
    <source>
        <dbReference type="ARBA" id="ARBA00023054"/>
    </source>
</evidence>
<dbReference type="GO" id="GO:0005813">
    <property type="term" value="C:centrosome"/>
    <property type="evidence" value="ECO:0007669"/>
    <property type="project" value="TreeGrafter"/>
</dbReference>
<dbReference type="GO" id="GO:0000132">
    <property type="term" value="P:establishment of mitotic spindle orientation"/>
    <property type="evidence" value="ECO:0007669"/>
    <property type="project" value="TreeGrafter"/>
</dbReference>
<comment type="similarity">
    <text evidence="1">Belongs to the nudE family.</text>
</comment>
<sequence length="231" mass="25661">MGPSGPAPTMASGGKLLDVPILDSDDRVLALEAALREKESELRMLQRDHDDYVASSVEVEHELEVEVHRLEAAKRKNDELLLKAQDDVRTAQLALAAATKEVLHLQRVVDELTRTNSALKTHVRELEQTNDDLERRERELQASVEDLSTRLDDTVEQNVFLQQECDDLLKLSACRPASPPSLVSSPTKSTRPFAVTYRVMESPVAPKRRNTLPAHAYVSAQNSCGPTCAIM</sequence>
<dbReference type="GO" id="GO:0007020">
    <property type="term" value="P:microtubule nucleation"/>
    <property type="evidence" value="ECO:0007669"/>
    <property type="project" value="TreeGrafter"/>
</dbReference>
<reference evidence="4 5" key="1">
    <citation type="journal article" date="2014" name="Genome Biol. Evol.">
        <title>The secreted proteins of Achlya hypogyna and Thraustotheca clavata identify the ancestral oomycete secretome and reveal gene acquisitions by horizontal gene transfer.</title>
        <authorList>
            <person name="Misner I."/>
            <person name="Blouin N."/>
            <person name="Leonard G."/>
            <person name="Richards T.A."/>
            <person name="Lane C.E."/>
        </authorList>
    </citation>
    <scope>NUCLEOTIDE SEQUENCE [LARGE SCALE GENOMIC DNA]</scope>
    <source>
        <strain evidence="4 5">ATCC 48635</strain>
    </source>
</reference>
<dbReference type="GO" id="GO:0000776">
    <property type="term" value="C:kinetochore"/>
    <property type="evidence" value="ECO:0007669"/>
    <property type="project" value="TreeGrafter"/>
</dbReference>
<evidence type="ECO:0000256" key="1">
    <source>
        <dbReference type="ARBA" id="ARBA00007429"/>
    </source>
</evidence>
<dbReference type="Gene3D" id="6.10.250.1080">
    <property type="match status" value="1"/>
</dbReference>
<dbReference type="PANTHER" id="PTHR10921:SF1">
    <property type="entry name" value="NUCLEAR DISTRIBUTION PROTEIN NUDE HOMOLOG"/>
    <property type="match status" value="1"/>
</dbReference>
<dbReference type="STRING" id="1202772.A0A1V9ZP81"/>
<keyword evidence="2 3" id="KW-0175">Coiled coil</keyword>
<evidence type="ECO:0000313" key="4">
    <source>
        <dbReference type="EMBL" id="OQR99798.1"/>
    </source>
</evidence>
<feature type="coiled-coil region" evidence="3">
    <location>
        <begin position="28"/>
        <end position="164"/>
    </location>
</feature>
<dbReference type="SUPFAM" id="SSF57997">
    <property type="entry name" value="Tropomyosin"/>
    <property type="match status" value="1"/>
</dbReference>
<dbReference type="EMBL" id="JNBR01000041">
    <property type="protein sequence ID" value="OQR99798.1"/>
    <property type="molecule type" value="Genomic_DNA"/>
</dbReference>
<organism evidence="4 5">
    <name type="scientific">Achlya hypogyna</name>
    <name type="common">Oomycete</name>
    <name type="synonym">Protoachlya hypogyna</name>
    <dbReference type="NCBI Taxonomy" id="1202772"/>
    <lineage>
        <taxon>Eukaryota</taxon>
        <taxon>Sar</taxon>
        <taxon>Stramenopiles</taxon>
        <taxon>Oomycota</taxon>
        <taxon>Saprolegniomycetes</taxon>
        <taxon>Saprolegniales</taxon>
        <taxon>Achlyaceae</taxon>
        <taxon>Achlya</taxon>
    </lineage>
</organism>
<dbReference type="GO" id="GO:0007100">
    <property type="term" value="P:mitotic centrosome separation"/>
    <property type="evidence" value="ECO:0007669"/>
    <property type="project" value="TreeGrafter"/>
</dbReference>
<dbReference type="GO" id="GO:0047496">
    <property type="term" value="P:vesicle transport along microtubule"/>
    <property type="evidence" value="ECO:0007669"/>
    <property type="project" value="TreeGrafter"/>
</dbReference>
<dbReference type="OrthoDB" id="5877028at2759"/>
<dbReference type="PANTHER" id="PTHR10921">
    <property type="entry name" value="NUCLEAR DISTRIBUTION PROTEIN NUDE HOMOLOG 1"/>
    <property type="match status" value="1"/>
</dbReference>
<proteinExistence type="inferred from homology"/>
<comment type="caution">
    <text evidence="4">The sequence shown here is derived from an EMBL/GenBank/DDBJ whole genome shotgun (WGS) entry which is preliminary data.</text>
</comment>
<keyword evidence="5" id="KW-1185">Reference proteome</keyword>
<dbReference type="GO" id="GO:0005871">
    <property type="term" value="C:kinesin complex"/>
    <property type="evidence" value="ECO:0007669"/>
    <property type="project" value="TreeGrafter"/>
</dbReference>
<gene>
    <name evidence="4" type="ORF">ACHHYP_04428</name>
</gene>
<dbReference type="Proteomes" id="UP000243579">
    <property type="component" value="Unassembled WGS sequence"/>
</dbReference>
<dbReference type="InterPro" id="IPR033494">
    <property type="entry name" value="NUDE"/>
</dbReference>
<dbReference type="GO" id="GO:0051642">
    <property type="term" value="P:centrosome localization"/>
    <property type="evidence" value="ECO:0007669"/>
    <property type="project" value="TreeGrafter"/>
</dbReference>
<name>A0A1V9ZP81_ACHHY</name>